<evidence type="ECO:0000259" key="4">
    <source>
        <dbReference type="Pfam" id="PF17853"/>
    </source>
</evidence>
<dbReference type="InterPro" id="IPR012914">
    <property type="entry name" value="PucR_dom"/>
</dbReference>
<dbReference type="EMBL" id="VXMH01000071">
    <property type="protein sequence ID" value="MYC96037.1"/>
    <property type="molecule type" value="Genomic_DNA"/>
</dbReference>
<dbReference type="AlphaFoldDB" id="A0A6B1DAI6"/>
<dbReference type="Gene3D" id="1.10.10.2840">
    <property type="entry name" value="PucR C-terminal helix-turn-helix domain"/>
    <property type="match status" value="1"/>
</dbReference>
<accession>A0A6B1DAI6</accession>
<dbReference type="PANTHER" id="PTHR33744:SF1">
    <property type="entry name" value="DNA-BINDING TRANSCRIPTIONAL ACTIVATOR ADER"/>
    <property type="match status" value="1"/>
</dbReference>
<evidence type="ECO:0008006" key="6">
    <source>
        <dbReference type="Google" id="ProtNLM"/>
    </source>
</evidence>
<reference evidence="5" key="1">
    <citation type="submission" date="2019-09" db="EMBL/GenBank/DDBJ databases">
        <title>Characterisation of the sponge microbiome using genome-centric metagenomics.</title>
        <authorList>
            <person name="Engelberts J.P."/>
            <person name="Robbins S.J."/>
            <person name="De Goeij J.M."/>
            <person name="Aranda M."/>
            <person name="Bell S.C."/>
            <person name="Webster N.S."/>
        </authorList>
    </citation>
    <scope>NUCLEOTIDE SEQUENCE</scope>
    <source>
        <strain evidence="5">SB0661_bin_32</strain>
    </source>
</reference>
<dbReference type="Pfam" id="PF17853">
    <property type="entry name" value="GGDEF_2"/>
    <property type="match status" value="1"/>
</dbReference>
<evidence type="ECO:0000313" key="5">
    <source>
        <dbReference type="EMBL" id="MYC96037.1"/>
    </source>
</evidence>
<name>A0A6B1DAI6_9CHLR</name>
<dbReference type="InterPro" id="IPR025736">
    <property type="entry name" value="PucR_C-HTH_dom"/>
</dbReference>
<dbReference type="PANTHER" id="PTHR33744">
    <property type="entry name" value="CARBOHYDRATE DIACID REGULATOR"/>
    <property type="match status" value="1"/>
</dbReference>
<dbReference type="Pfam" id="PF07905">
    <property type="entry name" value="PucR"/>
    <property type="match status" value="1"/>
</dbReference>
<evidence type="ECO:0000256" key="1">
    <source>
        <dbReference type="ARBA" id="ARBA00006754"/>
    </source>
</evidence>
<comment type="similarity">
    <text evidence="1">Belongs to the CdaR family.</text>
</comment>
<dbReference type="InterPro" id="IPR041522">
    <property type="entry name" value="CdaR_GGDEF"/>
</dbReference>
<sequence length="551" mass="61267">MYRDATTLEEIYRLALPQGSRILFGEELLNRSVSWACSLRPSPPAFPNLEGEELALIDVEDLRQFNPQMRLDRVVNSLHQAHISAIGVLGEVPRDAVAVAEQNQIPLIALPDSEPLLSVERTVIRLIVDRGGYLATKAADLQRELTQIELDGGGMGMMAELLASFSEQPVLFLKDEGTPIAFAGLEELTEQHKRRVLASMPSRTTLRSWLAAKFGTEPAESTELTGILPIDSKHRYREMVVSPVIVAERVEGYCLLLRSNSSASEEISTVERLAVLQGAGAAALAWSREQAVGAVEEKMRAVFLDELLATEIADEDAWIQRGHSLGFDLTRPHTAWLIQAEGIQDWPNALRQYLATKQDPILLSVRAEAALLFWPCDSPKSGREFKSVANGLVEHFTSTFQRASLVVGIGRPAASVREWLRSLDQARESWRMGCSWQASPVTYFGDLGLYQLLTGLGGSGEANRFFRKTVEPLISHDEEHNAELVETLEAFFACHGNLSQTAASLHIHRNTLTYRLQRISSITRMDLNDADARFSLQLGLKLRPVMQNRLH</sequence>
<protein>
    <recommendedName>
        <fullName evidence="6">PucR family transcriptional regulator</fullName>
    </recommendedName>
</protein>
<evidence type="ECO:0000259" key="2">
    <source>
        <dbReference type="Pfam" id="PF07905"/>
    </source>
</evidence>
<dbReference type="SUPFAM" id="SSF46689">
    <property type="entry name" value="Homeodomain-like"/>
    <property type="match status" value="1"/>
</dbReference>
<feature type="domain" description="Purine catabolism PurC-like" evidence="2">
    <location>
        <begin position="14"/>
        <end position="127"/>
    </location>
</feature>
<feature type="domain" description="PucR C-terminal helix-turn-helix" evidence="3">
    <location>
        <begin position="484"/>
        <end position="541"/>
    </location>
</feature>
<evidence type="ECO:0000259" key="3">
    <source>
        <dbReference type="Pfam" id="PF13556"/>
    </source>
</evidence>
<dbReference type="InterPro" id="IPR042070">
    <property type="entry name" value="PucR_C-HTH_sf"/>
</dbReference>
<dbReference type="Pfam" id="PF13556">
    <property type="entry name" value="HTH_30"/>
    <property type="match status" value="1"/>
</dbReference>
<proteinExistence type="inferred from homology"/>
<gene>
    <name evidence="5" type="ORF">F4X14_13835</name>
</gene>
<dbReference type="InterPro" id="IPR009057">
    <property type="entry name" value="Homeodomain-like_sf"/>
</dbReference>
<comment type="caution">
    <text evidence="5">The sequence shown here is derived from an EMBL/GenBank/DDBJ whole genome shotgun (WGS) entry which is preliminary data.</text>
</comment>
<feature type="domain" description="CdaR GGDEF-like" evidence="4">
    <location>
        <begin position="313"/>
        <end position="431"/>
    </location>
</feature>
<dbReference type="InterPro" id="IPR051448">
    <property type="entry name" value="CdaR-like_regulators"/>
</dbReference>
<organism evidence="5">
    <name type="scientific">Caldilineaceae bacterium SB0661_bin_32</name>
    <dbReference type="NCBI Taxonomy" id="2605255"/>
    <lineage>
        <taxon>Bacteria</taxon>
        <taxon>Bacillati</taxon>
        <taxon>Chloroflexota</taxon>
        <taxon>Caldilineae</taxon>
        <taxon>Caldilineales</taxon>
        <taxon>Caldilineaceae</taxon>
    </lineage>
</organism>